<feature type="region of interest" description="Disordered" evidence="8">
    <location>
        <begin position="36"/>
        <end position="79"/>
    </location>
</feature>
<dbReference type="PANTHER" id="PTHR33693:SF1">
    <property type="entry name" value="TYPE-4 URACIL-DNA GLYCOSYLASE"/>
    <property type="match status" value="1"/>
</dbReference>
<dbReference type="GO" id="GO:0046872">
    <property type="term" value="F:metal ion binding"/>
    <property type="evidence" value="ECO:0007669"/>
    <property type="project" value="UniProtKB-KW"/>
</dbReference>
<dbReference type="RefSeq" id="WP_142863547.1">
    <property type="nucleotide sequence ID" value="NZ_VJMF01000059.1"/>
</dbReference>
<dbReference type="InterPro" id="IPR036895">
    <property type="entry name" value="Uracil-DNA_glycosylase-like_sf"/>
</dbReference>
<dbReference type="Proteomes" id="UP000316781">
    <property type="component" value="Unassembled WGS sequence"/>
</dbReference>
<name>A0A549SNJ1_METSR</name>
<feature type="compositionally biased region" description="Basic and acidic residues" evidence="8">
    <location>
        <begin position="59"/>
        <end position="70"/>
    </location>
</feature>
<dbReference type="InterPro" id="IPR005122">
    <property type="entry name" value="Uracil-DNA_glycosylase-like"/>
</dbReference>
<feature type="domain" description="Uracil-DNA glycosylase-like" evidence="9">
    <location>
        <begin position="120"/>
        <end position="269"/>
    </location>
</feature>
<dbReference type="PANTHER" id="PTHR33693">
    <property type="entry name" value="TYPE-5 URACIL-DNA GLYCOSYLASE"/>
    <property type="match status" value="1"/>
</dbReference>
<feature type="compositionally biased region" description="Low complexity" evidence="8">
    <location>
        <begin position="39"/>
        <end position="49"/>
    </location>
</feature>
<dbReference type="InterPro" id="IPR051536">
    <property type="entry name" value="UDG_Type-4/5"/>
</dbReference>
<evidence type="ECO:0000259" key="9">
    <source>
        <dbReference type="SMART" id="SM00986"/>
    </source>
</evidence>
<proteinExistence type="predicted"/>
<evidence type="ECO:0000313" key="10">
    <source>
        <dbReference type="EMBL" id="TRL31127.1"/>
    </source>
</evidence>
<evidence type="ECO:0000256" key="2">
    <source>
        <dbReference type="ARBA" id="ARBA00022723"/>
    </source>
</evidence>
<evidence type="ECO:0000256" key="5">
    <source>
        <dbReference type="ARBA" id="ARBA00023004"/>
    </source>
</evidence>
<dbReference type="CDD" id="cd10030">
    <property type="entry name" value="UDG-F4_TTUDGA_SPO1dp_like"/>
    <property type="match status" value="1"/>
</dbReference>
<reference evidence="10 11" key="1">
    <citation type="submission" date="2019-07" db="EMBL/GenBank/DDBJ databases">
        <title>Ln-dependent methylotrophs.</title>
        <authorList>
            <person name="Tani A."/>
        </authorList>
    </citation>
    <scope>NUCLEOTIDE SEQUENCE [LARGE SCALE GENOMIC DNA]</scope>
    <source>
        <strain evidence="10 11">SM89A</strain>
    </source>
</reference>
<sequence length="275" mass="29171">MSADADLSTQTGLAALVDWYVTIGVDIAIDEAPHDRFAESAAPPSGRAAAPPPVAAPARRAEPPARETRSPRPAAPVFTEEAARAAREAASEARTIDELQERLAGFDGCALKSTAGHFLFSAGARGAALMVLDFAPGEEEERGGEAFVGPEARLLDNMLRAIGRDRSGAYLAYATPWRPPGARELNPAEVAALNPFLRRHVLLAAPRALLILGDFAARAALGSPDVARYRNGWFDYDHGGGTTRALLAPPLASLLRTPILKRRAWRDLRAAAALG</sequence>
<keyword evidence="2" id="KW-0479">Metal-binding</keyword>
<keyword evidence="6" id="KW-0411">Iron-sulfur</keyword>
<dbReference type="GO" id="GO:0051539">
    <property type="term" value="F:4 iron, 4 sulfur cluster binding"/>
    <property type="evidence" value="ECO:0007669"/>
    <property type="project" value="UniProtKB-KW"/>
</dbReference>
<dbReference type="SMART" id="SM00987">
    <property type="entry name" value="UreE_C"/>
    <property type="match status" value="1"/>
</dbReference>
<evidence type="ECO:0000256" key="1">
    <source>
        <dbReference type="ARBA" id="ARBA00022485"/>
    </source>
</evidence>
<evidence type="ECO:0000256" key="6">
    <source>
        <dbReference type="ARBA" id="ARBA00023014"/>
    </source>
</evidence>
<gene>
    <name evidence="10" type="ORF">FM996_14160</name>
</gene>
<accession>A0A549SNJ1</accession>
<evidence type="ECO:0000313" key="11">
    <source>
        <dbReference type="Proteomes" id="UP000316781"/>
    </source>
</evidence>
<dbReference type="Pfam" id="PF03167">
    <property type="entry name" value="UDG"/>
    <property type="match status" value="1"/>
</dbReference>
<keyword evidence="7" id="KW-0234">DNA repair</keyword>
<keyword evidence="3" id="KW-0227">DNA damage</keyword>
<dbReference type="AlphaFoldDB" id="A0A549SNJ1"/>
<keyword evidence="1" id="KW-0004">4Fe-4S</keyword>
<evidence type="ECO:0000256" key="4">
    <source>
        <dbReference type="ARBA" id="ARBA00022801"/>
    </source>
</evidence>
<dbReference type="Gene3D" id="3.40.470.10">
    <property type="entry name" value="Uracil-DNA glycosylase-like domain"/>
    <property type="match status" value="1"/>
</dbReference>
<evidence type="ECO:0000256" key="7">
    <source>
        <dbReference type="ARBA" id="ARBA00023204"/>
    </source>
</evidence>
<evidence type="ECO:0000256" key="8">
    <source>
        <dbReference type="SAM" id="MobiDB-lite"/>
    </source>
</evidence>
<dbReference type="GO" id="GO:0097506">
    <property type="term" value="F:deaminated base DNA N-glycosylase activity"/>
    <property type="evidence" value="ECO:0007669"/>
    <property type="project" value="UniProtKB-ARBA"/>
</dbReference>
<evidence type="ECO:0000256" key="3">
    <source>
        <dbReference type="ARBA" id="ARBA00022763"/>
    </source>
</evidence>
<dbReference type="EMBL" id="VJMF01000059">
    <property type="protein sequence ID" value="TRL31127.1"/>
    <property type="molecule type" value="Genomic_DNA"/>
</dbReference>
<comment type="caution">
    <text evidence="10">The sequence shown here is derived from an EMBL/GenBank/DDBJ whole genome shotgun (WGS) entry which is preliminary data.</text>
</comment>
<dbReference type="GO" id="GO:0006281">
    <property type="term" value="P:DNA repair"/>
    <property type="evidence" value="ECO:0007669"/>
    <property type="project" value="UniProtKB-KW"/>
</dbReference>
<dbReference type="SMART" id="SM00986">
    <property type="entry name" value="UDG"/>
    <property type="match status" value="1"/>
</dbReference>
<keyword evidence="4" id="KW-0378">Hydrolase</keyword>
<protein>
    <submittedName>
        <fullName evidence="10">Uracil-DNA glycosylase</fullName>
    </submittedName>
</protein>
<keyword evidence="5" id="KW-0408">Iron</keyword>
<organism evidence="10 11">
    <name type="scientific">Methylosinus sporium</name>
    <dbReference type="NCBI Taxonomy" id="428"/>
    <lineage>
        <taxon>Bacteria</taxon>
        <taxon>Pseudomonadati</taxon>
        <taxon>Pseudomonadota</taxon>
        <taxon>Alphaproteobacteria</taxon>
        <taxon>Hyphomicrobiales</taxon>
        <taxon>Methylocystaceae</taxon>
        <taxon>Methylosinus</taxon>
    </lineage>
</organism>
<dbReference type="SUPFAM" id="SSF52141">
    <property type="entry name" value="Uracil-DNA glycosylase-like"/>
    <property type="match status" value="1"/>
</dbReference>